<dbReference type="InterPro" id="IPR018060">
    <property type="entry name" value="HTH_AraC"/>
</dbReference>
<evidence type="ECO:0000256" key="1">
    <source>
        <dbReference type="ARBA" id="ARBA00023015"/>
    </source>
</evidence>
<evidence type="ECO:0000259" key="4">
    <source>
        <dbReference type="PROSITE" id="PS01124"/>
    </source>
</evidence>
<dbReference type="GO" id="GO:0043565">
    <property type="term" value="F:sequence-specific DNA binding"/>
    <property type="evidence" value="ECO:0007669"/>
    <property type="project" value="InterPro"/>
</dbReference>
<dbReference type="EMBL" id="CP054836">
    <property type="protein sequence ID" value="QKV17597.1"/>
    <property type="molecule type" value="Genomic_DNA"/>
</dbReference>
<dbReference type="Proteomes" id="UP000509367">
    <property type="component" value="Chromosome"/>
</dbReference>
<protein>
    <submittedName>
        <fullName evidence="5">Helix-turn-helix domain-containing protein</fullName>
    </submittedName>
</protein>
<dbReference type="PANTHER" id="PTHR43280">
    <property type="entry name" value="ARAC-FAMILY TRANSCRIPTIONAL REGULATOR"/>
    <property type="match status" value="1"/>
</dbReference>
<dbReference type="Pfam" id="PF12833">
    <property type="entry name" value="HTH_18"/>
    <property type="match status" value="1"/>
</dbReference>
<evidence type="ECO:0000256" key="3">
    <source>
        <dbReference type="ARBA" id="ARBA00023163"/>
    </source>
</evidence>
<reference evidence="5 6" key="1">
    <citation type="submission" date="2020-06" db="EMBL/GenBank/DDBJ databases">
        <title>Oricola thermophila sp. nov. isolated from a tidal sediments.</title>
        <authorList>
            <person name="Kwon K.K."/>
            <person name="Yang S.-H."/>
            <person name="Park M.-J."/>
        </authorList>
    </citation>
    <scope>NUCLEOTIDE SEQUENCE [LARGE SCALE GENOMIC DNA]</scope>
    <source>
        <strain evidence="5 6">MEBiC13590</strain>
    </source>
</reference>
<keyword evidence="2" id="KW-0238">DNA-binding</keyword>
<dbReference type="InterPro" id="IPR009057">
    <property type="entry name" value="Homeodomain-like_sf"/>
</dbReference>
<proteinExistence type="predicted"/>
<feature type="domain" description="HTH araC/xylS-type" evidence="4">
    <location>
        <begin position="109"/>
        <end position="207"/>
    </location>
</feature>
<name>A0A6N1VF19_9HYPH</name>
<evidence type="ECO:0000313" key="5">
    <source>
        <dbReference type="EMBL" id="QKV17597.1"/>
    </source>
</evidence>
<accession>A0A6N1VF19</accession>
<dbReference type="SUPFAM" id="SSF46689">
    <property type="entry name" value="Homeodomain-like"/>
    <property type="match status" value="1"/>
</dbReference>
<dbReference type="PANTHER" id="PTHR43280:SF32">
    <property type="entry name" value="TRANSCRIPTIONAL REGULATORY PROTEIN"/>
    <property type="match status" value="1"/>
</dbReference>
<organism evidence="5 6">
    <name type="scientific">Oricola thermophila</name>
    <dbReference type="NCBI Taxonomy" id="2742145"/>
    <lineage>
        <taxon>Bacteria</taxon>
        <taxon>Pseudomonadati</taxon>
        <taxon>Pseudomonadota</taxon>
        <taxon>Alphaproteobacteria</taxon>
        <taxon>Hyphomicrobiales</taxon>
        <taxon>Ahrensiaceae</taxon>
        <taxon>Oricola</taxon>
    </lineage>
</organism>
<keyword evidence="6" id="KW-1185">Reference proteome</keyword>
<dbReference type="InterPro" id="IPR020449">
    <property type="entry name" value="Tscrpt_reg_AraC-type_HTH"/>
</dbReference>
<dbReference type="PROSITE" id="PS01124">
    <property type="entry name" value="HTH_ARAC_FAMILY_2"/>
    <property type="match status" value="1"/>
</dbReference>
<evidence type="ECO:0000256" key="2">
    <source>
        <dbReference type="ARBA" id="ARBA00023125"/>
    </source>
</evidence>
<dbReference type="AlphaFoldDB" id="A0A6N1VF19"/>
<keyword evidence="3" id="KW-0804">Transcription</keyword>
<dbReference type="SMART" id="SM00342">
    <property type="entry name" value="HTH_ARAC"/>
    <property type="match status" value="1"/>
</dbReference>
<evidence type="ECO:0000313" key="6">
    <source>
        <dbReference type="Proteomes" id="UP000509367"/>
    </source>
</evidence>
<sequence length="227" mass="25067">MIMEAGSSAHIAEIAEETLSRAIGDFFESAAMHTLFESDWTRSLAEDAASHKTICTGLNSIGSELTAPQAATGMMIAAHLRIVLVTILRASGVDEVAMATHGNNAHYLQRFRQLLEAGFRAHHPVGYYARELGITHDRLHAICMRELGKTPKSLIAERLAREAALGLERSTLSVKQLSYSLGFKDPAHFSNFFRRMTGLTPGRFRRLTVSSNPEPEEFSPPNFADWP</sequence>
<dbReference type="KEGG" id="orm:HTY61_03475"/>
<gene>
    <name evidence="5" type="ORF">HTY61_03475</name>
</gene>
<keyword evidence="1" id="KW-0805">Transcription regulation</keyword>
<dbReference type="PRINTS" id="PR00032">
    <property type="entry name" value="HTHARAC"/>
</dbReference>
<dbReference type="Gene3D" id="1.10.10.60">
    <property type="entry name" value="Homeodomain-like"/>
    <property type="match status" value="1"/>
</dbReference>
<dbReference type="GO" id="GO:0003700">
    <property type="term" value="F:DNA-binding transcription factor activity"/>
    <property type="evidence" value="ECO:0007669"/>
    <property type="project" value="InterPro"/>
</dbReference>